<dbReference type="EMBL" id="JGZU01000017">
    <property type="protein sequence ID" value="KFJ04897.1"/>
    <property type="molecule type" value="Genomic_DNA"/>
</dbReference>
<evidence type="ECO:0000256" key="1">
    <source>
        <dbReference type="ARBA" id="ARBA00023015"/>
    </source>
</evidence>
<accession>A0A087EAU6</accession>
<dbReference type="Gene3D" id="1.10.260.40">
    <property type="entry name" value="lambda repressor-like DNA-binding domains"/>
    <property type="match status" value="1"/>
</dbReference>
<dbReference type="InterPro" id="IPR000843">
    <property type="entry name" value="HTH_LacI"/>
</dbReference>
<dbReference type="CDD" id="cd01392">
    <property type="entry name" value="HTH_LacI"/>
    <property type="match status" value="1"/>
</dbReference>
<evidence type="ECO:0000256" key="2">
    <source>
        <dbReference type="ARBA" id="ARBA00023125"/>
    </source>
</evidence>
<keyword evidence="2" id="KW-0238">DNA-binding</keyword>
<organism evidence="5 6">
    <name type="scientific">Bifidobacterium tsurumiense</name>
    <dbReference type="NCBI Taxonomy" id="356829"/>
    <lineage>
        <taxon>Bacteria</taxon>
        <taxon>Bacillati</taxon>
        <taxon>Actinomycetota</taxon>
        <taxon>Actinomycetes</taxon>
        <taxon>Bifidobacteriales</taxon>
        <taxon>Bifidobacteriaceae</taxon>
        <taxon>Bifidobacterium</taxon>
    </lineage>
</organism>
<dbReference type="GO" id="GO:0000976">
    <property type="term" value="F:transcription cis-regulatory region binding"/>
    <property type="evidence" value="ECO:0007669"/>
    <property type="project" value="TreeGrafter"/>
</dbReference>
<dbReference type="InterPro" id="IPR046335">
    <property type="entry name" value="LacI/GalR-like_sensor"/>
</dbReference>
<gene>
    <name evidence="5" type="ORF">BITS_1415</name>
</gene>
<dbReference type="Proteomes" id="UP000029080">
    <property type="component" value="Unassembled WGS sequence"/>
</dbReference>
<evidence type="ECO:0000256" key="3">
    <source>
        <dbReference type="ARBA" id="ARBA00023163"/>
    </source>
</evidence>
<evidence type="ECO:0000313" key="5">
    <source>
        <dbReference type="EMBL" id="KFJ04897.1"/>
    </source>
</evidence>
<dbReference type="RefSeq" id="WP_026642426.1">
    <property type="nucleotide sequence ID" value="NZ_JGZU01000017.1"/>
</dbReference>
<dbReference type="eggNOG" id="COG1609">
    <property type="taxonomic scope" value="Bacteria"/>
</dbReference>
<feature type="domain" description="HTH lacI-type" evidence="4">
    <location>
        <begin position="2"/>
        <end position="56"/>
    </location>
</feature>
<dbReference type="Pfam" id="PF13377">
    <property type="entry name" value="Peripla_BP_3"/>
    <property type="match status" value="1"/>
</dbReference>
<dbReference type="Gene3D" id="3.40.50.2300">
    <property type="match status" value="2"/>
</dbReference>
<evidence type="ECO:0000259" key="4">
    <source>
        <dbReference type="PROSITE" id="PS50932"/>
    </source>
</evidence>
<keyword evidence="6" id="KW-1185">Reference proteome</keyword>
<protein>
    <submittedName>
        <fullName evidence="5">LacI family transcriptional regulator</fullName>
    </submittedName>
</protein>
<dbReference type="PANTHER" id="PTHR30146:SF153">
    <property type="entry name" value="LACTOSE OPERON REPRESSOR"/>
    <property type="match status" value="1"/>
</dbReference>
<dbReference type="OrthoDB" id="252678at2"/>
<dbReference type="Pfam" id="PF00356">
    <property type="entry name" value="LacI"/>
    <property type="match status" value="1"/>
</dbReference>
<dbReference type="PANTHER" id="PTHR30146">
    <property type="entry name" value="LACI-RELATED TRANSCRIPTIONAL REPRESSOR"/>
    <property type="match status" value="1"/>
</dbReference>
<dbReference type="PROSITE" id="PS50932">
    <property type="entry name" value="HTH_LACI_2"/>
    <property type="match status" value="1"/>
</dbReference>
<dbReference type="AlphaFoldDB" id="A0A087EAU6"/>
<sequence>MVGVKDVAARVGVSISTVSYALSGRRPISAETKAKVIRAMRELGYRPKGMLQAWQGEHTGIIAVSSPMDDDTAYRCWSPFIFGITKRARHYGYTVLLSVQEKDGAELTRIADSGGVDGVVLLDVSLDDPRVAVARTSRIPVVAIGFPRHRAGIVAVDLDFEKAGNEALKRLQGLGHRNILFIGAEVTSYLDELNFLIRTRDAIMTSAQQLNMSVIFSSMRGGSQEDAARVIDQAFQRNPGITAVVVQQGQESWQPIMYALHRRALAVPQDVSVIVLSAFGDAVVQGQGLDEIPVRPSQTCSHAVDVLHEWIEGRCIPSEEGRGDLVPVTYLRRGSVAEAKAR</sequence>
<dbReference type="GO" id="GO:0003700">
    <property type="term" value="F:DNA-binding transcription factor activity"/>
    <property type="evidence" value="ECO:0007669"/>
    <property type="project" value="TreeGrafter"/>
</dbReference>
<dbReference type="SUPFAM" id="SSF53822">
    <property type="entry name" value="Periplasmic binding protein-like I"/>
    <property type="match status" value="1"/>
</dbReference>
<evidence type="ECO:0000313" key="6">
    <source>
        <dbReference type="Proteomes" id="UP000029080"/>
    </source>
</evidence>
<keyword evidence="1" id="KW-0805">Transcription regulation</keyword>
<dbReference type="InterPro" id="IPR028082">
    <property type="entry name" value="Peripla_BP_I"/>
</dbReference>
<keyword evidence="3" id="KW-0804">Transcription</keyword>
<comment type="caution">
    <text evidence="5">The sequence shown here is derived from an EMBL/GenBank/DDBJ whole genome shotgun (WGS) entry which is preliminary data.</text>
</comment>
<dbReference type="SMART" id="SM00354">
    <property type="entry name" value="HTH_LACI"/>
    <property type="match status" value="1"/>
</dbReference>
<name>A0A087EAU6_9BIFI</name>
<dbReference type="SUPFAM" id="SSF47413">
    <property type="entry name" value="lambda repressor-like DNA-binding domains"/>
    <property type="match status" value="1"/>
</dbReference>
<dbReference type="InterPro" id="IPR010982">
    <property type="entry name" value="Lambda_DNA-bd_dom_sf"/>
</dbReference>
<proteinExistence type="predicted"/>
<reference evidence="5 6" key="1">
    <citation type="submission" date="2014-03" db="EMBL/GenBank/DDBJ databases">
        <title>Genomics of Bifidobacteria.</title>
        <authorList>
            <person name="Ventura M."/>
            <person name="Milani C."/>
            <person name="Lugli G.A."/>
        </authorList>
    </citation>
    <scope>NUCLEOTIDE SEQUENCE [LARGE SCALE GENOMIC DNA]</scope>
    <source>
        <strain evidence="5 6">JCM 13495</strain>
    </source>
</reference>
<dbReference type="STRING" id="356829.BITS_1415"/>